<comment type="caution">
    <text evidence="1">The sequence shown here is derived from an EMBL/GenBank/DDBJ whole genome shotgun (WGS) entry which is preliminary data.</text>
</comment>
<evidence type="ECO:0000313" key="1">
    <source>
        <dbReference type="EMBL" id="CAK5081455.1"/>
    </source>
</evidence>
<gene>
    <name evidence="1" type="ORF">MENTE1834_LOCUS28687</name>
</gene>
<name>A0ACB0ZR87_MELEN</name>
<sequence>MRENVRSVGIFKYKQALDKLGYTVNFKNNFGLFSWLLVKAIEARVSYLNIRNYLSVIFMKVYGIESCKMISYRQLLNDKL</sequence>
<organism evidence="1 2">
    <name type="scientific">Meloidogyne enterolobii</name>
    <name type="common">Root-knot nematode worm</name>
    <name type="synonym">Meloidogyne mayaguensis</name>
    <dbReference type="NCBI Taxonomy" id="390850"/>
    <lineage>
        <taxon>Eukaryota</taxon>
        <taxon>Metazoa</taxon>
        <taxon>Ecdysozoa</taxon>
        <taxon>Nematoda</taxon>
        <taxon>Chromadorea</taxon>
        <taxon>Rhabditida</taxon>
        <taxon>Tylenchina</taxon>
        <taxon>Tylenchomorpha</taxon>
        <taxon>Tylenchoidea</taxon>
        <taxon>Meloidogynidae</taxon>
        <taxon>Meloidogyninae</taxon>
        <taxon>Meloidogyne</taxon>
    </lineage>
</organism>
<dbReference type="EMBL" id="CAVMJV010000044">
    <property type="protein sequence ID" value="CAK5081455.1"/>
    <property type="molecule type" value="Genomic_DNA"/>
</dbReference>
<proteinExistence type="predicted"/>
<evidence type="ECO:0000313" key="2">
    <source>
        <dbReference type="Proteomes" id="UP001497535"/>
    </source>
</evidence>
<reference evidence="1" key="1">
    <citation type="submission" date="2023-11" db="EMBL/GenBank/DDBJ databases">
        <authorList>
            <person name="Poullet M."/>
        </authorList>
    </citation>
    <scope>NUCLEOTIDE SEQUENCE</scope>
    <source>
        <strain evidence="1">E1834</strain>
    </source>
</reference>
<protein>
    <submittedName>
        <fullName evidence="1">Uncharacterized protein</fullName>
    </submittedName>
</protein>
<accession>A0ACB0ZR87</accession>
<keyword evidence="2" id="KW-1185">Reference proteome</keyword>
<dbReference type="Proteomes" id="UP001497535">
    <property type="component" value="Unassembled WGS sequence"/>
</dbReference>